<protein>
    <submittedName>
        <fullName evidence="12">Aggregation promoting factor</fullName>
    </submittedName>
</protein>
<evidence type="ECO:0000256" key="5">
    <source>
        <dbReference type="ARBA" id="ARBA00023088"/>
    </source>
</evidence>
<dbReference type="InterPro" id="IPR011252">
    <property type="entry name" value="Fibrogen-bd_dom1"/>
</dbReference>
<feature type="domain" description="CNA-B" evidence="10">
    <location>
        <begin position="1169"/>
        <end position="1257"/>
    </location>
</feature>
<dbReference type="InterPro" id="IPR013783">
    <property type="entry name" value="Ig-like_fold"/>
</dbReference>
<feature type="domain" description="Collagen binding" evidence="9">
    <location>
        <begin position="773"/>
        <end position="891"/>
    </location>
</feature>
<feature type="domain" description="Gram-positive cocci surface proteins LPxTG" evidence="8">
    <location>
        <begin position="1734"/>
        <end position="1772"/>
    </location>
</feature>
<feature type="domain" description="CNA-B" evidence="10">
    <location>
        <begin position="1453"/>
        <end position="1534"/>
    </location>
</feature>
<feature type="domain" description="CNA-B" evidence="10">
    <location>
        <begin position="1543"/>
        <end position="1632"/>
    </location>
</feature>
<keyword evidence="7" id="KW-0472">Membrane</keyword>
<dbReference type="InterPro" id="IPR019931">
    <property type="entry name" value="LPXTG_anchor"/>
</dbReference>
<accession>A0A143ZB70</accession>
<dbReference type="Pfam" id="PF05738">
    <property type="entry name" value="Cna_B"/>
    <property type="match status" value="6"/>
</dbReference>
<feature type="region of interest" description="Disordered" evidence="6">
    <location>
        <begin position="886"/>
        <end position="914"/>
    </location>
</feature>
<feature type="domain" description="CNA-B" evidence="10">
    <location>
        <begin position="1266"/>
        <end position="1348"/>
    </location>
</feature>
<dbReference type="Gene3D" id="2.60.40.10">
    <property type="entry name" value="Immunoglobulins"/>
    <property type="match status" value="1"/>
</dbReference>
<dbReference type="Pfam" id="PF00746">
    <property type="entry name" value="Gram_pos_anchor"/>
    <property type="match status" value="1"/>
</dbReference>
<dbReference type="InterPro" id="IPR008966">
    <property type="entry name" value="Adhesion_dom_sf"/>
</dbReference>
<evidence type="ECO:0000256" key="3">
    <source>
        <dbReference type="ARBA" id="ARBA00022525"/>
    </source>
</evidence>
<reference evidence="12" key="1">
    <citation type="submission" date="2016-02" db="EMBL/GenBank/DDBJ databases">
        <title>New aggregation factor from Lactococcus raffinolactis BGTRK10-1.</title>
        <authorList>
            <person name="Miljkovic M."/>
            <person name="Kojic M."/>
        </authorList>
    </citation>
    <scope>NUCLEOTIDE SEQUENCE</scope>
    <source>
        <strain evidence="12">BGTRK10-1</strain>
    </source>
</reference>
<feature type="transmembrane region" description="Helical" evidence="7">
    <location>
        <begin position="1750"/>
        <end position="1769"/>
    </location>
</feature>
<feature type="compositionally biased region" description="Polar residues" evidence="6">
    <location>
        <begin position="896"/>
        <end position="914"/>
    </location>
</feature>
<organism evidence="12">
    <name type="scientific">Lactococcus lactis</name>
    <dbReference type="NCBI Taxonomy" id="1358"/>
    <lineage>
        <taxon>Bacteria</taxon>
        <taxon>Bacillati</taxon>
        <taxon>Bacillota</taxon>
        <taxon>Bacilli</taxon>
        <taxon>Lactobacillales</taxon>
        <taxon>Streptococcaceae</taxon>
        <taxon>Lactococcus</taxon>
    </lineage>
</organism>
<keyword evidence="7" id="KW-0812">Transmembrane</keyword>
<keyword evidence="2" id="KW-0134">Cell wall</keyword>
<dbReference type="SUPFAM" id="SSF49478">
    <property type="entry name" value="Cna protein B-type domain"/>
    <property type="match status" value="7"/>
</dbReference>
<dbReference type="Gene3D" id="2.60.40.740">
    <property type="match status" value="5"/>
</dbReference>
<evidence type="ECO:0000256" key="4">
    <source>
        <dbReference type="ARBA" id="ARBA00022729"/>
    </source>
</evidence>
<keyword evidence="3" id="KW-0964">Secreted</keyword>
<evidence type="ECO:0000256" key="7">
    <source>
        <dbReference type="SAM" id="Phobius"/>
    </source>
</evidence>
<evidence type="ECO:0000259" key="10">
    <source>
        <dbReference type="Pfam" id="PF05738"/>
    </source>
</evidence>
<dbReference type="Pfam" id="PF17802">
    <property type="entry name" value="SpaA"/>
    <property type="match status" value="1"/>
</dbReference>
<evidence type="ECO:0000256" key="2">
    <source>
        <dbReference type="ARBA" id="ARBA00022512"/>
    </source>
</evidence>
<comment type="subcellular location">
    <subcellularLocation>
        <location evidence="1">Secreted</location>
        <location evidence="1">Cell wall</location>
    </subcellularLocation>
</comment>
<evidence type="ECO:0000259" key="9">
    <source>
        <dbReference type="Pfam" id="PF05737"/>
    </source>
</evidence>
<keyword evidence="7" id="KW-1133">Transmembrane helix</keyword>
<feature type="domain" description="Collagen binding" evidence="9">
    <location>
        <begin position="357"/>
        <end position="481"/>
    </location>
</feature>
<evidence type="ECO:0000259" key="8">
    <source>
        <dbReference type="Pfam" id="PF00746"/>
    </source>
</evidence>
<feature type="domain" description="CNA-B" evidence="10">
    <location>
        <begin position="1640"/>
        <end position="1722"/>
    </location>
</feature>
<feature type="domain" description="Collagen binding" evidence="9">
    <location>
        <begin position="907"/>
        <end position="1033"/>
    </location>
</feature>
<dbReference type="GO" id="GO:0005518">
    <property type="term" value="F:collagen binding"/>
    <property type="evidence" value="ECO:0007669"/>
    <property type="project" value="InterPro"/>
</dbReference>
<evidence type="ECO:0000259" key="11">
    <source>
        <dbReference type="Pfam" id="PF17802"/>
    </source>
</evidence>
<dbReference type="InterPro" id="IPR041033">
    <property type="entry name" value="SpaA_PFL_dom_1"/>
</dbReference>
<dbReference type="CDD" id="cd00222">
    <property type="entry name" value="CollagenBindB"/>
    <property type="match status" value="6"/>
</dbReference>
<dbReference type="InterPro" id="IPR008456">
    <property type="entry name" value="Collagen-bd_dom"/>
</dbReference>
<evidence type="ECO:0000256" key="6">
    <source>
        <dbReference type="SAM" id="MobiDB-lite"/>
    </source>
</evidence>
<feature type="compositionally biased region" description="Low complexity" evidence="6">
    <location>
        <begin position="169"/>
        <end position="184"/>
    </location>
</feature>
<dbReference type="InterPro" id="IPR008454">
    <property type="entry name" value="Collagen-bd_Cna-like_B-typ_dom"/>
</dbReference>
<gene>
    <name evidence="12" type="primary">aggLr</name>
</gene>
<feature type="domain" description="SpaA-like prealbumin fold" evidence="11">
    <location>
        <begin position="1066"/>
        <end position="1136"/>
    </location>
</feature>
<evidence type="ECO:0000313" key="12">
    <source>
        <dbReference type="EMBL" id="CZS71237.1"/>
    </source>
</evidence>
<dbReference type="GO" id="GO:0007155">
    <property type="term" value="P:cell adhesion"/>
    <property type="evidence" value="ECO:0007669"/>
    <property type="project" value="InterPro"/>
</dbReference>
<proteinExistence type="predicted"/>
<sequence>MKKLSKSSIFILMAVIILLQYVSPILAATDTLAEKKELVSLTSAKVVAVDDQTVTVDLKLTADNATQQAEKATIGFDNKTVELKEVVNQTATSKNQYALANNEITAEIAAAVNQEANDILVKVSRMSLKGVSTLQITSGTSTTILDVSDVTQLPEKASSTSESSEKSSEATGVASSDAKTSTTETAATNLTTKIQANADEDTTLNDISQYLPDDLKGSIFDSIILSYKDSSGKEVDPLDFPADGKIDFTYNWSIPNELKDGYQLKDGDYFTFKLPDNLAYRIATGSLGDYADYAIHADHTVTLTFKNVTGMHDIRGTFYYNQATVGTNEPGKIKIDVPIKAGSNTVEVIIKPTGGTSIAKTGKVDKANNPNQIFWDVTINTNGNKLTNAKVSDAFPEGNTYSSVIVYPLTIDTKGNVTGKGTPLVAGTDYIVDASGTVTLIGKYAETYQAFQLSYTTTIEDDQKLADGGSVIFKNTATLTNAGKDLPASAEVTATYGKLLAKYYDKEDKDGQQVFNWHIDYNAGEKTLPVGTYFVDTLDGDQVFYKTPVVTNTAGKALDPSLYVISYDTTKKVMKVTFPNGLNQQIKVAYKSQVTVPLNDDGSTKINNTVTGSNQEAHAGQDGVASQGLVKSLTEVDYTNRVVTWSLAINNGRQIMSNWSLYENIPTGLTVDKTSFKFTDKVTNEDLKLGIDYAVTDTDKGFTITFLGDLEIKRSNNFVFTFKTAFETQALAENNKKWINTAVMNWTDKFNKPHKNTGTADFKPRDDYFYDGSKGGSYNAINKDITWNVYTNLNQRSLKGATISDPIPDDQAFVAGSAKLYFADITKGGGLTNLKEVTDVTPTYDKATKTLSVNLPEGSTTAYQLTFKTSLKDKVIDKTTYTNTATYENDGKENKLNGSASVSNGGNVVGKTGQQDPTDSAYALWSIWVNKAQSSVNNVVVKDVPSSNQSVIEDSIKVYGSTISQDGKDVKKDLTNVLELNKDYSVDLQTESGNGTQVLEIKFLHKIDTAYLIEYRAFINSSLVNDKLTNKVSVSATGEKQVDGNVVGTTEVINNGGSSTAKNVNLVLTKVDQDNNKVVLHGVKFELYAVSAGKKGSLLRTGTTDDKGKITWGNLKSGDYFLVETAAINGYEIPTDLAAGKKITLKANQVDDNNNFQLTQTNEKAKTSVSGAKVWEDNNNSEGLRPASIKVNLLADGKMVQSKDVSQATNWTFTFDNLLKYKDDGTTPVVYTVTEDSVPNYTSTIDQSDLKNIKVTNARTPEVLSVKGTKIWDDKDNQDGIRPDSIVVNLLANGVKVTDKVVKATDNWAYTFDSLPKYKDGQAITYTVTENSVDGYSTTIEGYDLINKRTPSETSASVTKAWDDNNNQDGIRPTSIEVQLYANDKAVGEPVTLDANNNWTFTFTKLALKSKGQVIVYTVKETSHVTGYTTTVDDHDKGNIIITNTHIPELIQVNGTKTWKDKDNQDGLRPDAIKVNLLANGEQIDSKTVTSNDNWAYSFIDLPKFDNGTEITYTITEDQVDGYSTTVDGYDLTNNYSPLETSITVTKSWNDSNDQDGLRPASIKVQLYADGKASGNPVAISEKNNWTTTFDHLDKNAKGKEIVYTVKEVDQIDGYTATIDDSNKGNVIITNTHTPEVTKVSGTKTWDDKNNQDGIRPSKITVNLLADGKKVATKVVTVDNDWRYTFANLPKFNNGKTINYEITEDAVKGYVVKVAGYNLINTHTVKSNIPVKLTDKSKKLPKTSDSVNPFYELFGFIMITIAGFGIFIAKKRIS</sequence>
<dbReference type="Pfam" id="PF05737">
    <property type="entry name" value="Collagen_bind"/>
    <property type="match status" value="3"/>
</dbReference>
<keyword evidence="5" id="KW-0572">Peptidoglycan-anchor</keyword>
<dbReference type="EMBL" id="LT222051">
    <property type="protein sequence ID" value="CZS71237.1"/>
    <property type="molecule type" value="Genomic_DNA"/>
</dbReference>
<feature type="region of interest" description="Disordered" evidence="6">
    <location>
        <begin position="155"/>
        <end position="184"/>
    </location>
</feature>
<feature type="domain" description="CNA-B" evidence="10">
    <location>
        <begin position="1357"/>
        <end position="1445"/>
    </location>
</feature>
<name>A0A143ZB70_9LACT</name>
<dbReference type="Gene3D" id="2.60.40.1280">
    <property type="match status" value="1"/>
</dbReference>
<dbReference type="Gene3D" id="2.60.40.1140">
    <property type="entry name" value="Collagen-binding surface protein Cna, B-type domain"/>
    <property type="match status" value="6"/>
</dbReference>
<evidence type="ECO:0000256" key="1">
    <source>
        <dbReference type="ARBA" id="ARBA00004191"/>
    </source>
</evidence>
<keyword evidence="4" id="KW-0732">Signal</keyword>
<dbReference type="SUPFAM" id="SSF49401">
    <property type="entry name" value="Bacterial adhesins"/>
    <property type="match status" value="6"/>
</dbReference>